<feature type="domain" description="N-acetyltransferase" evidence="1">
    <location>
        <begin position="4"/>
        <end position="157"/>
    </location>
</feature>
<sequence>MRLSTTTSLSPAQKEHLLQLWNTEYPEKLRYATISGLEAYLNGLAQAEHHLIEEESGKILGWAVTFLRESGTWFAIILNHTIQKQGHGRILLNRIKARHRVLNGWVIDHDNDRKSDGTSYRSPLEFYRKEGFVACPELRLETPQLSALKITWEATAKV</sequence>
<name>A0A2S1LKW1_9FLAO</name>
<dbReference type="InterPro" id="IPR000182">
    <property type="entry name" value="GNAT_dom"/>
</dbReference>
<evidence type="ECO:0000259" key="1">
    <source>
        <dbReference type="PROSITE" id="PS51186"/>
    </source>
</evidence>
<dbReference type="SUPFAM" id="SSF55729">
    <property type="entry name" value="Acyl-CoA N-acyltransferases (Nat)"/>
    <property type="match status" value="1"/>
</dbReference>
<dbReference type="KEGG" id="fki:FK004_03775"/>
<dbReference type="PROSITE" id="PS51186">
    <property type="entry name" value="GNAT"/>
    <property type="match status" value="1"/>
</dbReference>
<accession>A0A2S1LKW1</accession>
<dbReference type="InterPro" id="IPR016181">
    <property type="entry name" value="Acyl_CoA_acyltransferase"/>
</dbReference>
<protein>
    <recommendedName>
        <fullName evidence="1">N-acetyltransferase domain-containing protein</fullName>
    </recommendedName>
</protein>
<dbReference type="GO" id="GO:0016747">
    <property type="term" value="F:acyltransferase activity, transferring groups other than amino-acyl groups"/>
    <property type="evidence" value="ECO:0007669"/>
    <property type="project" value="InterPro"/>
</dbReference>
<dbReference type="Gene3D" id="3.40.630.30">
    <property type="match status" value="1"/>
</dbReference>
<dbReference type="RefSeq" id="WP_108736054.1">
    <property type="nucleotide sequence ID" value="NZ_CP020919.1"/>
</dbReference>
<keyword evidence="3" id="KW-1185">Reference proteome</keyword>
<evidence type="ECO:0000313" key="2">
    <source>
        <dbReference type="EMBL" id="AWG24413.1"/>
    </source>
</evidence>
<dbReference type="AlphaFoldDB" id="A0A2S1LKW1"/>
<evidence type="ECO:0000313" key="3">
    <source>
        <dbReference type="Proteomes" id="UP000244677"/>
    </source>
</evidence>
<organism evidence="2 3">
    <name type="scientific">Flavobacterium kingsejongi</name>
    <dbReference type="NCBI Taxonomy" id="1678728"/>
    <lineage>
        <taxon>Bacteria</taxon>
        <taxon>Pseudomonadati</taxon>
        <taxon>Bacteroidota</taxon>
        <taxon>Flavobacteriia</taxon>
        <taxon>Flavobacteriales</taxon>
        <taxon>Flavobacteriaceae</taxon>
        <taxon>Flavobacterium</taxon>
    </lineage>
</organism>
<dbReference type="OrthoDB" id="1073140at2"/>
<proteinExistence type="predicted"/>
<reference evidence="2 3" key="1">
    <citation type="submission" date="2017-04" db="EMBL/GenBank/DDBJ databases">
        <title>Complete genome sequence of Flavobacterium kingsejong AJ004.</title>
        <authorList>
            <person name="Lee P.C."/>
        </authorList>
    </citation>
    <scope>NUCLEOTIDE SEQUENCE [LARGE SCALE GENOMIC DNA]</scope>
    <source>
        <strain evidence="2 3">AJ004</strain>
    </source>
</reference>
<gene>
    <name evidence="2" type="ORF">FK004_03775</name>
</gene>
<dbReference type="Proteomes" id="UP000244677">
    <property type="component" value="Chromosome"/>
</dbReference>
<dbReference type="EMBL" id="CP020919">
    <property type="protein sequence ID" value="AWG24413.1"/>
    <property type="molecule type" value="Genomic_DNA"/>
</dbReference>